<feature type="transmembrane region" description="Helical" evidence="6">
    <location>
        <begin position="114"/>
        <end position="134"/>
    </location>
</feature>
<feature type="transmembrane region" description="Helical" evidence="6">
    <location>
        <begin position="87"/>
        <end position="108"/>
    </location>
</feature>
<dbReference type="GO" id="GO:0035673">
    <property type="term" value="F:oligopeptide transmembrane transporter activity"/>
    <property type="evidence" value="ECO:0007669"/>
    <property type="project" value="InterPro"/>
</dbReference>
<dbReference type="KEGG" id="pta:HPL003_15800"/>
<sequence length="564" mass="59490">MSKPQEGHMENEKEKRHPKTFEPFAFILIVVTSVLGAIIGMQIVTSLGVTPNTAIIGALIAMLISRIPFNWFLRYKSVHRQNLVQTAISSATFGAANSLLIPIGIPYLMGTPDLVVPMLLGAALAMFADATILYKIFDSRLFPASGTWAPGVATAESIRAGDKGGKRAGLLGVGALIGVVGSYLSIPMSAFGVAFIGNIWALGMFGVGLLIRQYSMPLFQIDVNALYIAHGVMIGAGIVALIQAALLVFGRSGKKKDSTAVLSDKASNEASGTSDIVVDGAPVQASSQDEEYTRPIAEARRTLGLGFIAYLAISLLIAIIGGLVTHMSVGMLIGFIVFAAFAAFVHEIIVGIAAMHSGWFPAFAVAFITLLGGMMIGFPPVALALLAGFSAATGPAFADMGFDLKTGYILRGNGKDKELEREGRKQQYITALIAFAVALVTVALAYPSYFAQNLVPPIDKVYVSTIQAGATPGVASQLLLWAIPGAILQLIGGSKRQLGVMFATGLLIATANACWAVLVGIAIRYLVTRFAKKEIVSSMTILAAGFIAGDALYNFFNSVFKLKK</sequence>
<dbReference type="GO" id="GO:0016020">
    <property type="term" value="C:membrane"/>
    <property type="evidence" value="ECO:0007669"/>
    <property type="project" value="UniProtKB-SubCell"/>
</dbReference>
<evidence type="ECO:0000313" key="8">
    <source>
        <dbReference type="Proteomes" id="UP000005876"/>
    </source>
</evidence>
<evidence type="ECO:0008006" key="9">
    <source>
        <dbReference type="Google" id="ProtNLM"/>
    </source>
</evidence>
<organism evidence="7 8">
    <name type="scientific">Paenibacillus terrae (strain HPL-003)</name>
    <dbReference type="NCBI Taxonomy" id="985665"/>
    <lineage>
        <taxon>Bacteria</taxon>
        <taxon>Bacillati</taxon>
        <taxon>Bacillota</taxon>
        <taxon>Bacilli</taxon>
        <taxon>Bacillales</taxon>
        <taxon>Paenibacillaceae</taxon>
        <taxon>Paenibacillus</taxon>
    </lineage>
</organism>
<dbReference type="HOGENOM" id="CLU_525707_0_0_9"/>
<proteinExistence type="predicted"/>
<evidence type="ECO:0000313" key="7">
    <source>
        <dbReference type="EMBL" id="AET59908.1"/>
    </source>
</evidence>
<feature type="transmembrane region" description="Helical" evidence="6">
    <location>
        <begin position="498"/>
        <end position="523"/>
    </location>
</feature>
<feature type="transmembrane region" description="Helical" evidence="6">
    <location>
        <begin position="55"/>
        <end position="75"/>
    </location>
</feature>
<keyword evidence="2" id="KW-0813">Transport</keyword>
<keyword evidence="4 6" id="KW-1133">Transmembrane helix</keyword>
<evidence type="ECO:0000256" key="2">
    <source>
        <dbReference type="ARBA" id="ARBA00022448"/>
    </source>
</evidence>
<dbReference type="STRING" id="985665.HPL003_15800"/>
<protein>
    <recommendedName>
        <fullName evidence="9">OPT family oligopeptide transporter</fullName>
    </recommendedName>
</protein>
<dbReference type="EMBL" id="CP003107">
    <property type="protein sequence ID" value="AET59908.1"/>
    <property type="molecule type" value="Genomic_DNA"/>
</dbReference>
<feature type="transmembrane region" description="Helical" evidence="6">
    <location>
        <begin position="303"/>
        <end position="324"/>
    </location>
</feature>
<reference evidence="8" key="1">
    <citation type="submission" date="2011-11" db="EMBL/GenBank/DDBJ databases">
        <title>Complete sequence of Paenibacillus terrae HPL-003.</title>
        <authorList>
            <person name="Shin S.H."/>
            <person name="Kim S."/>
            <person name="Kim J.Y."/>
        </authorList>
    </citation>
    <scope>NUCLEOTIDE SEQUENCE [LARGE SCALE GENOMIC DNA]</scope>
    <source>
        <strain evidence="8">HPL-003</strain>
    </source>
</reference>
<feature type="transmembrane region" description="Helical" evidence="6">
    <location>
        <begin position="168"/>
        <end position="186"/>
    </location>
</feature>
<dbReference type="InterPro" id="IPR004813">
    <property type="entry name" value="OPT"/>
</dbReference>
<evidence type="ECO:0000256" key="4">
    <source>
        <dbReference type="ARBA" id="ARBA00022989"/>
    </source>
</evidence>
<feature type="transmembrane region" description="Helical" evidence="6">
    <location>
        <begin position="223"/>
        <end position="249"/>
    </location>
</feature>
<keyword evidence="5 6" id="KW-0472">Membrane</keyword>
<name>G7VZ52_PAETH</name>
<feature type="transmembrane region" description="Helical" evidence="6">
    <location>
        <begin position="359"/>
        <end position="386"/>
    </location>
</feature>
<dbReference type="AlphaFoldDB" id="G7VZ52"/>
<keyword evidence="3 6" id="KW-0812">Transmembrane</keyword>
<accession>G7VZ52</accession>
<dbReference type="eggNOG" id="COG1297">
    <property type="taxonomic scope" value="Bacteria"/>
</dbReference>
<gene>
    <name evidence="7" type="ordered locus">HPL003_15800</name>
</gene>
<reference key="2">
    <citation type="submission" date="2011-11" db="EMBL/GenBank/DDBJ databases">
        <authorList>
            <person name="Shin S.H."/>
            <person name="Kim S."/>
            <person name="Kim J.Y."/>
        </authorList>
    </citation>
    <scope>NUCLEOTIDE SEQUENCE</scope>
    <source>
        <strain>HPL-003</strain>
    </source>
</reference>
<feature type="transmembrane region" description="Helical" evidence="6">
    <location>
        <begin position="535"/>
        <end position="556"/>
    </location>
</feature>
<feature type="transmembrane region" description="Helical" evidence="6">
    <location>
        <begin position="469"/>
        <end position="491"/>
    </location>
</feature>
<evidence type="ECO:0000256" key="5">
    <source>
        <dbReference type="ARBA" id="ARBA00023136"/>
    </source>
</evidence>
<feature type="transmembrane region" description="Helical" evidence="6">
    <location>
        <begin position="331"/>
        <end position="353"/>
    </location>
</feature>
<comment type="subcellular location">
    <subcellularLocation>
        <location evidence="1">Membrane</location>
        <topology evidence="1">Multi-pass membrane protein</topology>
    </subcellularLocation>
</comment>
<dbReference type="Pfam" id="PF03169">
    <property type="entry name" value="OPT"/>
    <property type="match status" value="1"/>
</dbReference>
<evidence type="ECO:0000256" key="1">
    <source>
        <dbReference type="ARBA" id="ARBA00004141"/>
    </source>
</evidence>
<feature type="transmembrane region" description="Helical" evidence="6">
    <location>
        <begin position="21"/>
        <end position="43"/>
    </location>
</feature>
<dbReference type="Proteomes" id="UP000005876">
    <property type="component" value="Chromosome"/>
</dbReference>
<evidence type="ECO:0000256" key="3">
    <source>
        <dbReference type="ARBA" id="ARBA00022692"/>
    </source>
</evidence>
<feature type="transmembrane region" description="Helical" evidence="6">
    <location>
        <begin position="192"/>
        <end position="211"/>
    </location>
</feature>
<reference evidence="7 8" key="3">
    <citation type="journal article" date="2012" name="J. Bacteriol.">
        <title>Genome Sequence of Paenibacillus terrae HPL-003, a Xylanase-Producing Bacterium Isolated from Soil Found in Forest Residue.</title>
        <authorList>
            <person name="Shin S.H."/>
            <person name="Kim S."/>
            <person name="Kim J.Y."/>
            <person name="Song H.Y."/>
            <person name="Cho S.J."/>
            <person name="Kim D.R."/>
            <person name="Lee K.I."/>
            <person name="Lim H.K."/>
            <person name="Park N.J."/>
            <person name="Hwang I.T."/>
            <person name="Yang K.S."/>
        </authorList>
    </citation>
    <scope>NUCLEOTIDE SEQUENCE [LARGE SCALE GENOMIC DNA]</scope>
    <source>
        <strain evidence="7 8">HPL-003</strain>
    </source>
</reference>
<evidence type="ECO:0000256" key="6">
    <source>
        <dbReference type="SAM" id="Phobius"/>
    </source>
</evidence>
<feature type="transmembrane region" description="Helical" evidence="6">
    <location>
        <begin position="428"/>
        <end position="449"/>
    </location>
</feature>